<dbReference type="CDD" id="cd02068">
    <property type="entry name" value="radical_SAM_B12_BD"/>
    <property type="match status" value="1"/>
</dbReference>
<dbReference type="InterPro" id="IPR034466">
    <property type="entry name" value="Methyltransferase_Class_B"/>
</dbReference>
<keyword evidence="2" id="KW-0949">S-adenosyl-L-methionine</keyword>
<dbReference type="PANTHER" id="PTHR43409">
    <property type="entry name" value="ANAEROBIC MAGNESIUM-PROTOPORPHYRIN IX MONOMETHYL ESTER CYCLASE-RELATED"/>
    <property type="match status" value="1"/>
</dbReference>
<dbReference type="GO" id="GO:0046872">
    <property type="term" value="F:metal ion binding"/>
    <property type="evidence" value="ECO:0007669"/>
    <property type="project" value="UniProtKB-KW"/>
</dbReference>
<reference evidence="9 10" key="1">
    <citation type="submission" date="2017-04" db="EMBL/GenBank/DDBJ databases">
        <authorList>
            <person name="Afonso C.L."/>
            <person name="Miller P.J."/>
            <person name="Scott M.A."/>
            <person name="Spackman E."/>
            <person name="Goraichik I."/>
            <person name="Dimitrov K.M."/>
            <person name="Suarez D.L."/>
            <person name="Swayne D.E."/>
        </authorList>
    </citation>
    <scope>NUCLEOTIDE SEQUENCE [LARGE SCALE GENOMIC DNA]</scope>
    <source>
        <strain evidence="9 10">DSM 3385</strain>
    </source>
</reference>
<gene>
    <name evidence="9" type="ORF">SAMN02746065_11382</name>
</gene>
<evidence type="ECO:0000313" key="9">
    <source>
        <dbReference type="EMBL" id="SMC87557.1"/>
    </source>
</evidence>
<keyword evidence="10" id="KW-1185">Reference proteome</keyword>
<evidence type="ECO:0000256" key="2">
    <source>
        <dbReference type="ARBA" id="ARBA00022691"/>
    </source>
</evidence>
<name>A0A1W2CQM0_9BACT</name>
<dbReference type="Gene3D" id="1.25.40.10">
    <property type="entry name" value="Tetratricopeptide repeat domain"/>
    <property type="match status" value="1"/>
</dbReference>
<sequence length="559" mass="63146">MHIFLINPACLDRRITDEDALAVPMGLYYLGALLKDKGIEVTLVNLAAVPEPLAHLENLLKQHQPDIVGFSLLNASRHCAMDGAALAKKINPHVTVVFGGPGATFLAGHLFSVCPALDYIVKGEGERSFCELVDHIISTNISPPHHIKGLVFFRDKNIVDTGDSVLIEDLDSLAHPARYFDYQHISLSRGCPGRCRFCGSPQFWGKSRVRFHSVTWFVDEMALLIQRGITHFFISDDTFTMDKARVMGVCREIVQRKLACTWVAISRMDFLDEEILFYMRRAGCIQISFGVESGSETIRKTLGKPFKTGRIVKAFEMTRSFGILPRAYIIYGSPGETTATIQETVDLIEKIKPLSLVSYILVLFPGTGLYNDLLSRKKISPHVWKQKIEDIPWFQLDPNLTLEQVTDFGKKIRNTFFSRIEQYALEIALVDNRALYPFHADFLSRLAMTFSHGDYSNHPRVKEPLKTAALLYERSLSYAPDARAYLGLGMLHQKQRRFDRAVALMEKALIHFGNDKSLNICMAVSLMNLGRFSDALSFLEKFKSHDDIQPYVNACKSKL</sequence>
<evidence type="ECO:0000256" key="6">
    <source>
        <dbReference type="PROSITE-ProRule" id="PRU00339"/>
    </source>
</evidence>
<keyword evidence="4" id="KW-0408">Iron</keyword>
<dbReference type="Pfam" id="PF02310">
    <property type="entry name" value="B12-binding"/>
    <property type="match status" value="1"/>
</dbReference>
<dbReference type="SUPFAM" id="SSF48452">
    <property type="entry name" value="TPR-like"/>
    <property type="match status" value="1"/>
</dbReference>
<dbReference type="GO" id="GO:0051539">
    <property type="term" value="F:4 iron, 4 sulfur cluster binding"/>
    <property type="evidence" value="ECO:0007669"/>
    <property type="project" value="UniProtKB-KW"/>
</dbReference>
<keyword evidence="3" id="KW-0479">Metal-binding</keyword>
<dbReference type="PANTHER" id="PTHR43409:SF16">
    <property type="entry name" value="SLR0320 PROTEIN"/>
    <property type="match status" value="1"/>
</dbReference>
<accession>A0A1W2CQM0</accession>
<protein>
    <submittedName>
        <fullName evidence="9">Radical SAM superfamily enzyme YgiQ, UPF0313 family</fullName>
    </submittedName>
</protein>
<comment type="cofactor">
    <cofactor evidence="1">
        <name>[4Fe-4S] cluster</name>
        <dbReference type="ChEBI" id="CHEBI:49883"/>
    </cofactor>
</comment>
<evidence type="ECO:0000259" key="8">
    <source>
        <dbReference type="PROSITE" id="PS51918"/>
    </source>
</evidence>
<dbReference type="EMBL" id="FWXY01000013">
    <property type="protein sequence ID" value="SMC87557.1"/>
    <property type="molecule type" value="Genomic_DNA"/>
</dbReference>
<dbReference type="SFLD" id="SFLDS00029">
    <property type="entry name" value="Radical_SAM"/>
    <property type="match status" value="1"/>
</dbReference>
<proteinExistence type="predicted"/>
<dbReference type="CDD" id="cd01335">
    <property type="entry name" value="Radical_SAM"/>
    <property type="match status" value="1"/>
</dbReference>
<feature type="domain" description="B12-binding" evidence="7">
    <location>
        <begin position="8"/>
        <end position="143"/>
    </location>
</feature>
<feature type="domain" description="Radical SAM core" evidence="8">
    <location>
        <begin position="177"/>
        <end position="407"/>
    </location>
</feature>
<evidence type="ECO:0000313" key="10">
    <source>
        <dbReference type="Proteomes" id="UP000192418"/>
    </source>
</evidence>
<dbReference type="InterPro" id="IPR011990">
    <property type="entry name" value="TPR-like_helical_dom_sf"/>
</dbReference>
<dbReference type="Pfam" id="PF13374">
    <property type="entry name" value="TPR_10"/>
    <property type="match status" value="1"/>
</dbReference>
<evidence type="ECO:0000256" key="5">
    <source>
        <dbReference type="ARBA" id="ARBA00023014"/>
    </source>
</evidence>
<dbReference type="OrthoDB" id="9804952at2"/>
<dbReference type="InterPro" id="IPR006638">
    <property type="entry name" value="Elp3/MiaA/NifB-like_rSAM"/>
</dbReference>
<dbReference type="Pfam" id="PF04055">
    <property type="entry name" value="Radical_SAM"/>
    <property type="match status" value="1"/>
</dbReference>
<dbReference type="InterPro" id="IPR006158">
    <property type="entry name" value="Cobalamin-bd"/>
</dbReference>
<dbReference type="SMART" id="SM00729">
    <property type="entry name" value="Elp3"/>
    <property type="match status" value="1"/>
</dbReference>
<dbReference type="PROSITE" id="PS50005">
    <property type="entry name" value="TPR"/>
    <property type="match status" value="1"/>
</dbReference>
<dbReference type="InterPro" id="IPR023404">
    <property type="entry name" value="rSAM_horseshoe"/>
</dbReference>
<evidence type="ECO:0000256" key="3">
    <source>
        <dbReference type="ARBA" id="ARBA00022723"/>
    </source>
</evidence>
<dbReference type="STRING" id="1121400.SAMN02746065_11382"/>
<dbReference type="SFLD" id="SFLDG01082">
    <property type="entry name" value="B12-binding_domain_containing"/>
    <property type="match status" value="1"/>
</dbReference>
<evidence type="ECO:0000256" key="4">
    <source>
        <dbReference type="ARBA" id="ARBA00023004"/>
    </source>
</evidence>
<dbReference type="GO" id="GO:0031419">
    <property type="term" value="F:cobalamin binding"/>
    <property type="evidence" value="ECO:0007669"/>
    <property type="project" value="InterPro"/>
</dbReference>
<dbReference type="GO" id="GO:0005829">
    <property type="term" value="C:cytosol"/>
    <property type="evidence" value="ECO:0007669"/>
    <property type="project" value="TreeGrafter"/>
</dbReference>
<dbReference type="SFLD" id="SFLDG01123">
    <property type="entry name" value="methyltransferase_(Class_B)"/>
    <property type="match status" value="1"/>
</dbReference>
<dbReference type="InterPro" id="IPR036724">
    <property type="entry name" value="Cobalamin-bd_sf"/>
</dbReference>
<organism evidence="9 10">
    <name type="scientific">Desulfocicer vacuolatum DSM 3385</name>
    <dbReference type="NCBI Taxonomy" id="1121400"/>
    <lineage>
        <taxon>Bacteria</taxon>
        <taxon>Pseudomonadati</taxon>
        <taxon>Thermodesulfobacteriota</taxon>
        <taxon>Desulfobacteria</taxon>
        <taxon>Desulfobacterales</taxon>
        <taxon>Desulfobacteraceae</taxon>
        <taxon>Desulfocicer</taxon>
    </lineage>
</organism>
<dbReference type="Gene3D" id="3.80.30.20">
    <property type="entry name" value="tm_1862 like domain"/>
    <property type="match status" value="1"/>
</dbReference>
<dbReference type="AlphaFoldDB" id="A0A1W2CQM0"/>
<evidence type="ECO:0000256" key="1">
    <source>
        <dbReference type="ARBA" id="ARBA00001966"/>
    </source>
</evidence>
<dbReference type="InterPro" id="IPR007197">
    <property type="entry name" value="rSAM"/>
</dbReference>
<evidence type="ECO:0000259" key="7">
    <source>
        <dbReference type="PROSITE" id="PS51332"/>
    </source>
</evidence>
<dbReference type="GO" id="GO:0003824">
    <property type="term" value="F:catalytic activity"/>
    <property type="evidence" value="ECO:0007669"/>
    <property type="project" value="InterPro"/>
</dbReference>
<keyword evidence="6" id="KW-0802">TPR repeat</keyword>
<dbReference type="RefSeq" id="WP_084069827.1">
    <property type="nucleotide sequence ID" value="NZ_FWXY01000013.1"/>
</dbReference>
<dbReference type="Gene3D" id="3.40.50.280">
    <property type="entry name" value="Cobalamin-binding domain"/>
    <property type="match status" value="1"/>
</dbReference>
<dbReference type="SUPFAM" id="SSF52242">
    <property type="entry name" value="Cobalamin (vitamin B12)-binding domain"/>
    <property type="match status" value="1"/>
</dbReference>
<dbReference type="SUPFAM" id="SSF102114">
    <property type="entry name" value="Radical SAM enzymes"/>
    <property type="match status" value="1"/>
</dbReference>
<dbReference type="PROSITE" id="PS51332">
    <property type="entry name" value="B12_BINDING"/>
    <property type="match status" value="1"/>
</dbReference>
<dbReference type="InterPro" id="IPR051198">
    <property type="entry name" value="BchE-like"/>
</dbReference>
<dbReference type="InterPro" id="IPR058240">
    <property type="entry name" value="rSAM_sf"/>
</dbReference>
<feature type="repeat" description="TPR" evidence="6">
    <location>
        <begin position="482"/>
        <end position="515"/>
    </location>
</feature>
<keyword evidence="5" id="KW-0411">Iron-sulfur</keyword>
<dbReference type="PROSITE" id="PS51918">
    <property type="entry name" value="RADICAL_SAM"/>
    <property type="match status" value="1"/>
</dbReference>
<dbReference type="InterPro" id="IPR019734">
    <property type="entry name" value="TPR_rpt"/>
</dbReference>
<dbReference type="Proteomes" id="UP000192418">
    <property type="component" value="Unassembled WGS sequence"/>
</dbReference>